<evidence type="ECO:0000256" key="1">
    <source>
        <dbReference type="SAM" id="MobiDB-lite"/>
    </source>
</evidence>
<gene>
    <name evidence="2" type="ORF">Poli38472_006376</name>
</gene>
<dbReference type="OrthoDB" id="122811at2759"/>
<accession>A0A8K1C4N0</accession>
<feature type="compositionally biased region" description="Polar residues" evidence="1">
    <location>
        <begin position="627"/>
        <end position="641"/>
    </location>
</feature>
<keyword evidence="3" id="KW-1185">Reference proteome</keyword>
<feature type="region of interest" description="Disordered" evidence="1">
    <location>
        <begin position="625"/>
        <end position="668"/>
    </location>
</feature>
<feature type="region of interest" description="Disordered" evidence="1">
    <location>
        <begin position="101"/>
        <end position="120"/>
    </location>
</feature>
<reference evidence="2" key="1">
    <citation type="submission" date="2019-03" db="EMBL/GenBank/DDBJ databases">
        <title>Long read genome sequence of the mycoparasitic Pythium oligandrum ATCC 38472 isolated from sugarbeet rhizosphere.</title>
        <authorList>
            <person name="Gaulin E."/>
        </authorList>
    </citation>
    <scope>NUCLEOTIDE SEQUENCE</scope>
    <source>
        <strain evidence="2">ATCC 38472_TT</strain>
    </source>
</reference>
<proteinExistence type="predicted"/>
<name>A0A8K1C4N0_PYTOL</name>
<protein>
    <submittedName>
        <fullName evidence="2">Uncharacterized protein</fullName>
    </submittedName>
</protein>
<evidence type="ECO:0000313" key="2">
    <source>
        <dbReference type="EMBL" id="TMW56366.1"/>
    </source>
</evidence>
<dbReference type="EMBL" id="SPLM01000145">
    <property type="protein sequence ID" value="TMW56366.1"/>
    <property type="molecule type" value="Genomic_DNA"/>
</dbReference>
<dbReference type="Proteomes" id="UP000794436">
    <property type="component" value="Unassembled WGS sequence"/>
</dbReference>
<organism evidence="2 3">
    <name type="scientific">Pythium oligandrum</name>
    <name type="common">Mycoparasitic fungus</name>
    <dbReference type="NCBI Taxonomy" id="41045"/>
    <lineage>
        <taxon>Eukaryota</taxon>
        <taxon>Sar</taxon>
        <taxon>Stramenopiles</taxon>
        <taxon>Oomycota</taxon>
        <taxon>Peronosporomycetes</taxon>
        <taxon>Pythiales</taxon>
        <taxon>Pythiaceae</taxon>
        <taxon>Pythium</taxon>
    </lineage>
</organism>
<comment type="caution">
    <text evidence="2">The sequence shown here is derived from an EMBL/GenBank/DDBJ whole genome shotgun (WGS) entry which is preliminary data.</text>
</comment>
<dbReference type="AlphaFoldDB" id="A0A8K1C4N0"/>
<sequence>MDKTPPSSQSSQTADAASVDYTLLQRLRQLVRYEYANSEAPSDDELLAALLQCHNHLHDAYHLLKRRRVAAQEAADLAATDFDVDVNMQVGNGAKRSFHEVDGSEALSQDGGHKRPARSLGLSTDFGRDATLVPYAMTQGTQFSQSSQLTQMSQSSANRVDLTADETQARQVLTNIVDDLVHNRPLRDAQWVPTVFTALCLTVDDDLQQAVEAVTRAVAKALEYTSEMDQLNLKRQSVDAIMEVLLRLPHDGESYLPDDVEPTDEELDRLGLHGETVYQEATAASGTMHSRSEAAKTAIEALRTTCESCIRRFEWFSTAGRKARASRNQQREQLQQLVSRVDEQLRQSKLDVEASEHHMNDALKGSVERTMALQGIVDRRRDTYVESGAIPVVALFKANVEIIQSTDPEVVSLLNAWNDSNHVVESAKRDVIGANARLEFQQKLRVLLEKTSQRREWWLQSTSERLNEARRASEARVTQQLRGCVPRLTHALRLYYDFHSLRQRKAQSDRAAQEEALRAHQEFYEDLVPTQRDDIIKRISEYNGVILRSTQLMREAATAQSNLWAGKRDVLPREVLDLVLREYQQLWQSLDGGGKEMMRDCVSQIQGPSHGDAQDVVAIKTEPVSPVISSSATPQNRSSPTIVDLTGDQPAPEPPIRSSPPKNQHIESPYRVGDSLAVVPAAPHPSELPLVTHEYPVGAILYTKMAVRDRGPRFFRGQVDALLPDGTYKMVYEDGEVFVVARPYIFTEEQMREEMLAEGGDDDDGDNNRCAIM</sequence>
<evidence type="ECO:0000313" key="3">
    <source>
        <dbReference type="Proteomes" id="UP000794436"/>
    </source>
</evidence>